<protein>
    <recommendedName>
        <fullName evidence="1">F-box domain-containing protein</fullName>
    </recommendedName>
</protein>
<dbReference type="EMBL" id="LR026970">
    <property type="protein sequence ID" value="VBB87170.1"/>
    <property type="molecule type" value="Genomic_DNA"/>
</dbReference>
<reference evidence="2" key="1">
    <citation type="submission" date="2018-02" db="EMBL/GenBank/DDBJ databases">
        <authorList>
            <person name="Silar P."/>
        </authorList>
    </citation>
    <scope>NUCLEOTIDE SEQUENCE [LARGE SCALE GENOMIC DNA]</scope>
    <source>
        <strain evidence="2">T</strain>
    </source>
</reference>
<evidence type="ECO:0000313" key="2">
    <source>
        <dbReference type="EMBL" id="VBB87170.1"/>
    </source>
</evidence>
<feature type="domain" description="F-box" evidence="1">
    <location>
        <begin position="11"/>
        <end position="60"/>
    </location>
</feature>
<evidence type="ECO:0000313" key="3">
    <source>
        <dbReference type="Proteomes" id="UP000280685"/>
    </source>
</evidence>
<keyword evidence="3" id="KW-1185">Reference proteome</keyword>
<gene>
    <name evidence="2" type="ORF">PODCO_711660</name>
</gene>
<dbReference type="Pfam" id="PF00646">
    <property type="entry name" value="F-box"/>
    <property type="match status" value="1"/>
</dbReference>
<evidence type="ECO:0000259" key="1">
    <source>
        <dbReference type="PROSITE" id="PS50181"/>
    </source>
</evidence>
<dbReference type="Proteomes" id="UP000280685">
    <property type="component" value="Chromosome 7"/>
</dbReference>
<dbReference type="InterPro" id="IPR001810">
    <property type="entry name" value="F-box_dom"/>
</dbReference>
<name>A0ABY6SLX2_PODCO</name>
<dbReference type="PROSITE" id="PS50181">
    <property type="entry name" value="FBOX"/>
    <property type="match status" value="1"/>
</dbReference>
<proteinExistence type="predicted"/>
<accession>A0ABY6SLX2</accession>
<sequence>MTTTAKDKRIASRLECLPSELIEPILANLTFRDIIALSICAEDNCQLANALVISPAWKDIWPVYVTRKSEFQTIMSLIVTLGGGSWHDPTDGELDLTPDMFRRRMARGKELYGNGYDFFQHTHAIVLRSFWKSRPGSVL</sequence>
<organism evidence="2 3">
    <name type="scientific">Podospora comata</name>
    <dbReference type="NCBI Taxonomy" id="48703"/>
    <lineage>
        <taxon>Eukaryota</taxon>
        <taxon>Fungi</taxon>
        <taxon>Dikarya</taxon>
        <taxon>Ascomycota</taxon>
        <taxon>Pezizomycotina</taxon>
        <taxon>Sordariomycetes</taxon>
        <taxon>Sordariomycetidae</taxon>
        <taxon>Sordariales</taxon>
        <taxon>Podosporaceae</taxon>
        <taxon>Podospora</taxon>
    </lineage>
</organism>